<comment type="caution">
    <text evidence="2">The sequence shown here is derived from an EMBL/GenBank/DDBJ whole genome shotgun (WGS) entry which is preliminary data.</text>
</comment>
<proteinExistence type="predicted"/>
<evidence type="ECO:0000313" key="2">
    <source>
        <dbReference type="EMBL" id="KAJ4752553.1"/>
    </source>
</evidence>
<gene>
    <name evidence="2" type="ORF">LUZ62_086958</name>
</gene>
<accession>A0AAV8CB66</accession>
<name>A0AAV8CB66_9POAL</name>
<dbReference type="AlphaFoldDB" id="A0AAV8CB66"/>
<protein>
    <submittedName>
        <fullName evidence="2">Type I MADS box transcription factor</fullName>
    </submittedName>
</protein>
<organism evidence="2 3">
    <name type="scientific">Rhynchospora pubera</name>
    <dbReference type="NCBI Taxonomy" id="906938"/>
    <lineage>
        <taxon>Eukaryota</taxon>
        <taxon>Viridiplantae</taxon>
        <taxon>Streptophyta</taxon>
        <taxon>Embryophyta</taxon>
        <taxon>Tracheophyta</taxon>
        <taxon>Spermatophyta</taxon>
        <taxon>Magnoliopsida</taxon>
        <taxon>Liliopsida</taxon>
        <taxon>Poales</taxon>
        <taxon>Cyperaceae</taxon>
        <taxon>Cyperoideae</taxon>
        <taxon>Rhynchosporeae</taxon>
        <taxon>Rhynchospora</taxon>
    </lineage>
</organism>
<keyword evidence="3" id="KW-1185">Reference proteome</keyword>
<dbReference type="Proteomes" id="UP001140206">
    <property type="component" value="Chromosome 5"/>
</dbReference>
<reference evidence="2" key="1">
    <citation type="submission" date="2022-08" db="EMBL/GenBank/DDBJ databases">
        <authorList>
            <person name="Marques A."/>
        </authorList>
    </citation>
    <scope>NUCLEOTIDE SEQUENCE</scope>
    <source>
        <strain evidence="2">RhyPub2mFocal</strain>
        <tissue evidence="2">Leaves</tissue>
    </source>
</reference>
<dbReference type="EMBL" id="JAMFTS010000005">
    <property type="protein sequence ID" value="KAJ4752553.1"/>
    <property type="molecule type" value="Genomic_DNA"/>
</dbReference>
<feature type="compositionally biased region" description="Acidic residues" evidence="1">
    <location>
        <begin position="177"/>
        <end position="190"/>
    </location>
</feature>
<evidence type="ECO:0000313" key="3">
    <source>
        <dbReference type="Proteomes" id="UP001140206"/>
    </source>
</evidence>
<evidence type="ECO:0000256" key="1">
    <source>
        <dbReference type="SAM" id="MobiDB-lite"/>
    </source>
</evidence>
<sequence>MTKTKVKMNVHRISFPCGINVYVITYSSEDDAKQTMSQTLDAGRVTADSNNLPELNHAHNMNDQLAIMEARHASLTEILVQLQNVNSLLERRRLLYEGLGGRDLSNLPTKQLRAVDDTVDELLSRIHERIRVLSLQEQGQNEGVAETAVSSTQEVLGNCECPMEGQDGFVSSSDSTEGGDSEEDHDYNTE</sequence>
<feature type="region of interest" description="Disordered" evidence="1">
    <location>
        <begin position="161"/>
        <end position="190"/>
    </location>
</feature>